<dbReference type="OrthoDB" id="61481at2"/>
<evidence type="ECO:0000313" key="3">
    <source>
        <dbReference type="EMBL" id="PWR24080.1"/>
    </source>
</evidence>
<dbReference type="EMBL" id="QGLF01000001">
    <property type="protein sequence ID" value="PWR24080.1"/>
    <property type="molecule type" value="Genomic_DNA"/>
</dbReference>
<dbReference type="InterPro" id="IPR003777">
    <property type="entry name" value="XdhC_CoxI"/>
</dbReference>
<dbReference type="Proteomes" id="UP000246077">
    <property type="component" value="Unassembled WGS sequence"/>
</dbReference>
<dbReference type="InterPro" id="IPR014308">
    <property type="entry name" value="Xanthine_DH_XdhC"/>
</dbReference>
<feature type="domain" description="XdhC Rossmann" evidence="2">
    <location>
        <begin position="119"/>
        <end position="253"/>
    </location>
</feature>
<dbReference type="Pfam" id="PF13478">
    <property type="entry name" value="XdhC_C"/>
    <property type="match status" value="1"/>
</dbReference>
<dbReference type="InterPro" id="IPR052698">
    <property type="entry name" value="MoCofactor_Util/Proc"/>
</dbReference>
<dbReference type="NCBIfam" id="TIGR02964">
    <property type="entry name" value="xanthine_xdhC"/>
    <property type="match status" value="1"/>
</dbReference>
<evidence type="ECO:0000259" key="2">
    <source>
        <dbReference type="Pfam" id="PF13478"/>
    </source>
</evidence>
<reference evidence="4" key="1">
    <citation type="submission" date="2018-05" db="EMBL/GenBank/DDBJ databases">
        <title>Zavarzinia sp. HR-AS.</title>
        <authorList>
            <person name="Lee Y."/>
            <person name="Jeon C.O."/>
        </authorList>
    </citation>
    <scope>NUCLEOTIDE SEQUENCE [LARGE SCALE GENOMIC DNA]</scope>
    <source>
        <strain evidence="4">DSM 1231</strain>
    </source>
</reference>
<protein>
    <submittedName>
        <fullName evidence="3">Xanthine dehydrogenase accessory protein XdhC</fullName>
    </submittedName>
</protein>
<sequence length="262" mass="26701">MRLAPVAAGLVAGGVPAVVVTVRDARGSTPREAGTRMVVAGGQLYGTIGGGRLEWAAADRARAMIAAGEAGAVLSLPLGPAVGQCCGGHVVLSLARLDGTMAEAIDRDERALAAGWPTVLLFGAGHVGIALARALAPLPLRLEWYDERENAPATAMREDPLAALAAAPAGAAVVVMTHEHHLDYAITEAALQRPDFAYVGMIGSATKKARFSRGFLANGNAPGLLARLTCPIGGHKLPDKSPPVIAALVAAELLVVLSPPGE</sequence>
<keyword evidence="4" id="KW-1185">Reference proteome</keyword>
<comment type="caution">
    <text evidence="3">The sequence shown here is derived from an EMBL/GenBank/DDBJ whole genome shotgun (WGS) entry which is preliminary data.</text>
</comment>
<dbReference type="Gene3D" id="3.40.50.720">
    <property type="entry name" value="NAD(P)-binding Rossmann-like Domain"/>
    <property type="match status" value="1"/>
</dbReference>
<feature type="domain" description="XdhC- CoxI" evidence="1">
    <location>
        <begin position="11"/>
        <end position="71"/>
    </location>
</feature>
<accession>A0A317ED58</accession>
<dbReference type="PANTHER" id="PTHR30388:SF6">
    <property type="entry name" value="XANTHINE DEHYDROGENASE SUBUNIT A-RELATED"/>
    <property type="match status" value="1"/>
</dbReference>
<dbReference type="PANTHER" id="PTHR30388">
    <property type="entry name" value="ALDEHYDE OXIDOREDUCTASE MOLYBDENUM COFACTOR ASSEMBLY PROTEIN"/>
    <property type="match status" value="1"/>
</dbReference>
<name>A0A317ED58_9PROT</name>
<dbReference type="AlphaFoldDB" id="A0A317ED58"/>
<organism evidence="3 4">
    <name type="scientific">Zavarzinia compransoris</name>
    <dbReference type="NCBI Taxonomy" id="1264899"/>
    <lineage>
        <taxon>Bacteria</taxon>
        <taxon>Pseudomonadati</taxon>
        <taxon>Pseudomonadota</taxon>
        <taxon>Alphaproteobacteria</taxon>
        <taxon>Rhodospirillales</taxon>
        <taxon>Zavarziniaceae</taxon>
        <taxon>Zavarzinia</taxon>
    </lineage>
</organism>
<evidence type="ECO:0000313" key="4">
    <source>
        <dbReference type="Proteomes" id="UP000246077"/>
    </source>
</evidence>
<evidence type="ECO:0000259" key="1">
    <source>
        <dbReference type="Pfam" id="PF02625"/>
    </source>
</evidence>
<gene>
    <name evidence="3" type="primary">xdhC</name>
    <name evidence="3" type="ORF">DKG75_02465</name>
</gene>
<proteinExistence type="predicted"/>
<dbReference type="InterPro" id="IPR027051">
    <property type="entry name" value="XdhC_Rossmann_dom"/>
</dbReference>
<dbReference type="Pfam" id="PF02625">
    <property type="entry name" value="XdhC_CoxI"/>
    <property type="match status" value="1"/>
</dbReference>